<dbReference type="InParanoid" id="F6WKI5"/>
<dbReference type="Pfam" id="PF03227">
    <property type="entry name" value="GILT"/>
    <property type="match status" value="1"/>
</dbReference>
<dbReference type="FunCoup" id="F6WKI5">
    <property type="interactions" value="5"/>
</dbReference>
<dbReference type="EMBL" id="EAAA01002281">
    <property type="status" value="NOT_ANNOTATED_CDS"/>
    <property type="molecule type" value="Genomic_DNA"/>
</dbReference>
<dbReference type="OMA" id="SHKEVCF"/>
<keyword evidence="5 8" id="KW-0732">Signal</keyword>
<evidence type="ECO:0000256" key="1">
    <source>
        <dbReference type="ARBA" id="ARBA00004613"/>
    </source>
</evidence>
<keyword evidence="6" id="KW-0325">Glycoprotein</keyword>
<keyword evidence="10" id="KW-1185">Reference proteome</keyword>
<reference evidence="9" key="2">
    <citation type="journal article" date="2008" name="Genome Biol.">
        <title>Improved genome assembly and evidence-based global gene model set for the chordate Ciona intestinalis: new insight into intron and operon populations.</title>
        <authorList>
            <person name="Satou Y."/>
            <person name="Mineta K."/>
            <person name="Ogasawara M."/>
            <person name="Sasakura Y."/>
            <person name="Shoguchi E."/>
            <person name="Ueno K."/>
            <person name="Yamada L."/>
            <person name="Matsumoto J."/>
            <person name="Wasserscheid J."/>
            <person name="Dewar K."/>
            <person name="Wiley G.B."/>
            <person name="Macmil S.L."/>
            <person name="Roe B.A."/>
            <person name="Zeller R.W."/>
            <person name="Hastings K.E."/>
            <person name="Lemaire P."/>
            <person name="Lindquist E."/>
            <person name="Endo T."/>
            <person name="Hotta K."/>
            <person name="Inaba K."/>
        </authorList>
    </citation>
    <scope>NUCLEOTIDE SEQUENCE [LARGE SCALE GENOMIC DNA]</scope>
    <source>
        <strain evidence="9">wild type</strain>
    </source>
</reference>
<dbReference type="GO" id="GO:0016667">
    <property type="term" value="F:oxidoreductase activity, acting on a sulfur group of donors"/>
    <property type="evidence" value="ECO:0000318"/>
    <property type="project" value="GO_Central"/>
</dbReference>
<evidence type="ECO:0000313" key="10">
    <source>
        <dbReference type="Proteomes" id="UP000008144"/>
    </source>
</evidence>
<sequence length="252" mass="28204">MKIYVAIAFISLVGCVSAQCNIPPQYWCDSLSVAQKCGVESACREFLNAEAAEPVNIELYFESLCPGCRQFITTQLYPTWMSLKESGIMAASMVPYGNAKEVQLSSGLWNYTCQHGAEECVGNLIENCIIHYSEDKFDTYFPILYCMEDASDPIKAAEMCVKKSDLDWDQIHTCSKGEQGNHLMHKSAMKTEALDPAHKYVPWIVANGKHTEGMQQEAQGNLLKFVCDTYTGAKPKECQSGIKFKQIVSFRE</sequence>
<dbReference type="PANTHER" id="PTHR13234:SF8">
    <property type="entry name" value="GAMMA-INTERFERON-INDUCIBLE LYSOSOMAL THIOL REDUCTASE"/>
    <property type="match status" value="1"/>
</dbReference>
<protein>
    <submittedName>
        <fullName evidence="9">Uncharacterized protein</fullName>
    </submittedName>
</protein>
<evidence type="ECO:0000256" key="3">
    <source>
        <dbReference type="ARBA" id="ARBA00011615"/>
    </source>
</evidence>
<keyword evidence="4" id="KW-0964">Secreted</keyword>
<feature type="chain" id="PRO_5003349776" evidence="8">
    <location>
        <begin position="19"/>
        <end position="252"/>
    </location>
</feature>
<organism evidence="9 10">
    <name type="scientific">Ciona intestinalis</name>
    <name type="common">Transparent sea squirt</name>
    <name type="synonym">Ascidia intestinalis</name>
    <dbReference type="NCBI Taxonomy" id="7719"/>
    <lineage>
        <taxon>Eukaryota</taxon>
        <taxon>Metazoa</taxon>
        <taxon>Chordata</taxon>
        <taxon>Tunicata</taxon>
        <taxon>Ascidiacea</taxon>
        <taxon>Phlebobranchia</taxon>
        <taxon>Cionidae</taxon>
        <taxon>Ciona</taxon>
    </lineage>
</organism>
<dbReference type="PANTHER" id="PTHR13234">
    <property type="entry name" value="GAMMA-INTERFERON INDUCIBLE LYSOSOMAL THIOL REDUCTASE GILT"/>
    <property type="match status" value="1"/>
</dbReference>
<evidence type="ECO:0000313" key="9">
    <source>
        <dbReference type="Ensembl" id="ENSCINP00000008206.1"/>
    </source>
</evidence>
<comment type="subunit">
    <text evidence="3">Dimer; disulfide-linked.</text>
</comment>
<evidence type="ECO:0000256" key="5">
    <source>
        <dbReference type="ARBA" id="ARBA00022729"/>
    </source>
</evidence>
<evidence type="ECO:0000256" key="8">
    <source>
        <dbReference type="SAM" id="SignalP"/>
    </source>
</evidence>
<evidence type="ECO:0000256" key="6">
    <source>
        <dbReference type="ARBA" id="ARBA00023180"/>
    </source>
</evidence>
<accession>F6WKI5</accession>
<dbReference type="Proteomes" id="UP000008144">
    <property type="component" value="Chromosome 6"/>
</dbReference>
<comment type="subcellular location">
    <subcellularLocation>
        <location evidence="1">Secreted</location>
    </subcellularLocation>
</comment>
<reference evidence="9" key="3">
    <citation type="submission" date="2025-08" db="UniProtKB">
        <authorList>
            <consortium name="Ensembl"/>
        </authorList>
    </citation>
    <scope>IDENTIFICATION</scope>
</reference>
<dbReference type="AlphaFoldDB" id="F6WKI5"/>
<dbReference type="GO" id="GO:0005576">
    <property type="term" value="C:extracellular region"/>
    <property type="evidence" value="ECO:0007669"/>
    <property type="project" value="UniProtKB-SubCell"/>
</dbReference>
<dbReference type="Ensembl" id="ENSCINT00000008206.1">
    <property type="protein sequence ID" value="ENSCINP00000008206.1"/>
    <property type="gene ID" value="ENSCING00000003991.1"/>
</dbReference>
<evidence type="ECO:0000256" key="4">
    <source>
        <dbReference type="ARBA" id="ARBA00022525"/>
    </source>
</evidence>
<dbReference type="PROSITE" id="PS51257">
    <property type="entry name" value="PROKAR_LIPOPROTEIN"/>
    <property type="match status" value="1"/>
</dbReference>
<comment type="similarity">
    <text evidence="2">Belongs to the GILT family.</text>
</comment>
<reference evidence="10" key="1">
    <citation type="journal article" date="2002" name="Science">
        <title>The draft genome of Ciona intestinalis: insights into chordate and vertebrate origins.</title>
        <authorList>
            <person name="Dehal P."/>
            <person name="Satou Y."/>
            <person name="Campbell R.K."/>
            <person name="Chapman J."/>
            <person name="Degnan B."/>
            <person name="De Tomaso A."/>
            <person name="Davidson B."/>
            <person name="Di Gregorio A."/>
            <person name="Gelpke M."/>
            <person name="Goodstein D.M."/>
            <person name="Harafuji N."/>
            <person name="Hastings K.E."/>
            <person name="Ho I."/>
            <person name="Hotta K."/>
            <person name="Huang W."/>
            <person name="Kawashima T."/>
            <person name="Lemaire P."/>
            <person name="Martinez D."/>
            <person name="Meinertzhagen I.A."/>
            <person name="Necula S."/>
            <person name="Nonaka M."/>
            <person name="Putnam N."/>
            <person name="Rash S."/>
            <person name="Saiga H."/>
            <person name="Satake M."/>
            <person name="Terry A."/>
            <person name="Yamada L."/>
            <person name="Wang H.G."/>
            <person name="Awazu S."/>
            <person name="Azumi K."/>
            <person name="Boore J."/>
            <person name="Branno M."/>
            <person name="Chin-Bow S."/>
            <person name="DeSantis R."/>
            <person name="Doyle S."/>
            <person name="Francino P."/>
            <person name="Keys D.N."/>
            <person name="Haga S."/>
            <person name="Hayashi H."/>
            <person name="Hino K."/>
            <person name="Imai K.S."/>
            <person name="Inaba K."/>
            <person name="Kano S."/>
            <person name="Kobayashi K."/>
            <person name="Kobayashi M."/>
            <person name="Lee B.I."/>
            <person name="Makabe K.W."/>
            <person name="Manohar C."/>
            <person name="Matassi G."/>
            <person name="Medina M."/>
            <person name="Mochizuki Y."/>
            <person name="Mount S."/>
            <person name="Morishita T."/>
            <person name="Miura S."/>
            <person name="Nakayama A."/>
            <person name="Nishizaka S."/>
            <person name="Nomoto H."/>
            <person name="Ohta F."/>
            <person name="Oishi K."/>
            <person name="Rigoutsos I."/>
            <person name="Sano M."/>
            <person name="Sasaki A."/>
            <person name="Sasakura Y."/>
            <person name="Shoguchi E."/>
            <person name="Shin-i T."/>
            <person name="Spagnuolo A."/>
            <person name="Stainier D."/>
            <person name="Suzuki M.M."/>
            <person name="Tassy O."/>
            <person name="Takatori N."/>
            <person name="Tokuoka M."/>
            <person name="Yagi K."/>
            <person name="Yoshizaki F."/>
            <person name="Wada S."/>
            <person name="Zhang C."/>
            <person name="Hyatt P.D."/>
            <person name="Larimer F."/>
            <person name="Detter C."/>
            <person name="Doggett N."/>
            <person name="Glavina T."/>
            <person name="Hawkins T."/>
            <person name="Richardson P."/>
            <person name="Lucas S."/>
            <person name="Kohara Y."/>
            <person name="Levine M."/>
            <person name="Satoh N."/>
            <person name="Rokhsar D.S."/>
        </authorList>
    </citation>
    <scope>NUCLEOTIDE SEQUENCE [LARGE SCALE GENOMIC DNA]</scope>
</reference>
<dbReference type="HOGENOM" id="CLU_066886_0_0_1"/>
<evidence type="ECO:0000256" key="7">
    <source>
        <dbReference type="ARBA" id="ARBA00059163"/>
    </source>
</evidence>
<dbReference type="GO" id="GO:0005764">
    <property type="term" value="C:lysosome"/>
    <property type="evidence" value="ECO:0000318"/>
    <property type="project" value="GO_Central"/>
</dbReference>
<evidence type="ECO:0000256" key="2">
    <source>
        <dbReference type="ARBA" id="ARBA00005679"/>
    </source>
</evidence>
<proteinExistence type="inferred from homology"/>
<dbReference type="GO" id="GO:0016671">
    <property type="term" value="F:oxidoreductase activity, acting on a sulfur group of donors, disulfide as acceptor"/>
    <property type="evidence" value="ECO:0007669"/>
    <property type="project" value="InterPro"/>
</dbReference>
<dbReference type="InterPro" id="IPR004911">
    <property type="entry name" value="Interferon-induced_GILT"/>
</dbReference>
<reference evidence="9" key="4">
    <citation type="submission" date="2025-09" db="UniProtKB">
        <authorList>
            <consortium name="Ensembl"/>
        </authorList>
    </citation>
    <scope>IDENTIFICATION</scope>
</reference>
<dbReference type="GeneTree" id="ENSGT00390000010450"/>
<dbReference type="Gene3D" id="3.40.30.10">
    <property type="entry name" value="Glutaredoxin"/>
    <property type="match status" value="1"/>
</dbReference>
<feature type="signal peptide" evidence="8">
    <location>
        <begin position="1"/>
        <end position="18"/>
    </location>
</feature>
<comment type="function">
    <text evidence="7">Lysosomal thiol reductase that can reduce protein disulfide bonds. May facilitate the complete unfolding of proteins destined for lysosomal degradation. Plays an important role in antigen processing. Facilitates the generation of MHC class II-restricted epitodes from disulfide bond-containing antigen by the endocytic reduction of disulfide bonds. Also facilitates MHC class I-restricted recognition of exogenous antigens containing disulfide bonds by CD8+ T-cells or crosspresentation.</text>
</comment>
<name>F6WKI5_CIOIN</name>